<keyword evidence="10" id="KW-0460">Magnesium</keyword>
<comment type="caution">
    <text evidence="12">The sequence shown here is derived from an EMBL/GenBank/DDBJ whole genome shotgun (WGS) entry which is preliminary data.</text>
</comment>
<protein>
    <recommendedName>
        <fullName evidence="4">inositol-1,3,4-trisphosphate 5/6-kinase</fullName>
        <ecNumber evidence="4">2.7.1.159</ecNumber>
    </recommendedName>
</protein>
<evidence type="ECO:0000256" key="2">
    <source>
        <dbReference type="ARBA" id="ARBA00009601"/>
    </source>
</evidence>
<evidence type="ECO:0000256" key="7">
    <source>
        <dbReference type="ARBA" id="ARBA00022741"/>
    </source>
</evidence>
<name>A0ABP1FNL0_9CHLO</name>
<dbReference type="PANTHER" id="PTHR14217">
    <property type="entry name" value="INOSITOL-TETRAKISPHOSPHATE 1-KINASE"/>
    <property type="match status" value="1"/>
</dbReference>
<sequence length="429" mass="46243">MLVSRPACLGGAIFLGEPWQDCDAEVQNLLWGGCKLAFIWTARSDRQAGLLNALGVLNMHCHPSALMAGLRSLLLRMDLAPSSVAAFGPAALHPAAAGLGMQTFATVKPSDVAWIIASSHRSDESPLVGVAMSERRWKDFLRRGFFPCVPCAGVAFARIQLDAPEADHSSFDILLHKASDFLEGIDGNGAPVISEALTALLRSADGAHGRPICVDNPHSLAKVVNRETMYATLHTLFDLMGDTLRAATPPFFKAYAGEQMSAIWPKAQDRGMALPLVVKPLPACSLPGAHQFQLMEYLAEADKIKQDSIVQPYIPHDGIVQKVCVVGSQVYVSERDSSKGILKSEASAGCIRSRYASSNERELAIEVKKAFGMELLGFDVIKSNTTGVNHIVDVNHLPSLKDFPEAKDALWSLCRTLHAVQRGLAAADP</sequence>
<evidence type="ECO:0000259" key="11">
    <source>
        <dbReference type="Pfam" id="PF05770"/>
    </source>
</evidence>
<dbReference type="SUPFAM" id="SSF56059">
    <property type="entry name" value="Glutathione synthetase ATP-binding domain-like"/>
    <property type="match status" value="1"/>
</dbReference>
<dbReference type="Pfam" id="PF05770">
    <property type="entry name" value="Ins134_P3_kin"/>
    <property type="match status" value="1"/>
</dbReference>
<evidence type="ECO:0000256" key="9">
    <source>
        <dbReference type="ARBA" id="ARBA00022840"/>
    </source>
</evidence>
<comment type="subunit">
    <text evidence="3">Monomer.</text>
</comment>
<feature type="domain" description="Inositol 1,3,4-trisphosphate 5/6-kinase ATP-grasp" evidence="11">
    <location>
        <begin position="260"/>
        <end position="351"/>
    </location>
</feature>
<keyword evidence="5" id="KW-0808">Transferase</keyword>
<dbReference type="InterPro" id="IPR008656">
    <property type="entry name" value="Inositol_tetrakis-P_1-kinase"/>
</dbReference>
<reference evidence="12 13" key="1">
    <citation type="submission" date="2024-06" db="EMBL/GenBank/DDBJ databases">
        <authorList>
            <person name="Kraege A."/>
            <person name="Thomma B."/>
        </authorList>
    </citation>
    <scope>NUCLEOTIDE SEQUENCE [LARGE SCALE GENOMIC DNA]</scope>
</reference>
<evidence type="ECO:0000256" key="10">
    <source>
        <dbReference type="ARBA" id="ARBA00022842"/>
    </source>
</evidence>
<proteinExistence type="inferred from homology"/>
<dbReference type="EMBL" id="CAXHTA020000002">
    <property type="protein sequence ID" value="CAL5219688.1"/>
    <property type="molecule type" value="Genomic_DNA"/>
</dbReference>
<comment type="cofactor">
    <cofactor evidence="1">
        <name>Mg(2+)</name>
        <dbReference type="ChEBI" id="CHEBI:18420"/>
    </cofactor>
</comment>
<evidence type="ECO:0000256" key="6">
    <source>
        <dbReference type="ARBA" id="ARBA00022723"/>
    </source>
</evidence>
<dbReference type="Proteomes" id="UP001497392">
    <property type="component" value="Unassembled WGS sequence"/>
</dbReference>
<evidence type="ECO:0000313" key="12">
    <source>
        <dbReference type="EMBL" id="CAL5219688.1"/>
    </source>
</evidence>
<evidence type="ECO:0000256" key="8">
    <source>
        <dbReference type="ARBA" id="ARBA00022777"/>
    </source>
</evidence>
<keyword evidence="7" id="KW-0547">Nucleotide-binding</keyword>
<keyword evidence="13" id="KW-1185">Reference proteome</keyword>
<evidence type="ECO:0000313" key="13">
    <source>
        <dbReference type="Proteomes" id="UP001497392"/>
    </source>
</evidence>
<evidence type="ECO:0000256" key="5">
    <source>
        <dbReference type="ARBA" id="ARBA00022679"/>
    </source>
</evidence>
<keyword evidence="9" id="KW-0067">ATP-binding</keyword>
<dbReference type="Gene3D" id="3.30.1490.220">
    <property type="match status" value="1"/>
</dbReference>
<evidence type="ECO:0000256" key="3">
    <source>
        <dbReference type="ARBA" id="ARBA00011245"/>
    </source>
</evidence>
<keyword evidence="6" id="KW-0479">Metal-binding</keyword>
<comment type="similarity">
    <text evidence="2">Belongs to the ITPK1 family.</text>
</comment>
<keyword evidence="8" id="KW-0418">Kinase</keyword>
<dbReference type="PANTHER" id="PTHR14217:SF1">
    <property type="entry name" value="INOSITOL-TETRAKISPHOSPHATE 1-KINASE"/>
    <property type="match status" value="1"/>
</dbReference>
<evidence type="ECO:0000256" key="1">
    <source>
        <dbReference type="ARBA" id="ARBA00001946"/>
    </source>
</evidence>
<organism evidence="12 13">
    <name type="scientific">Coccomyxa viridis</name>
    <dbReference type="NCBI Taxonomy" id="1274662"/>
    <lineage>
        <taxon>Eukaryota</taxon>
        <taxon>Viridiplantae</taxon>
        <taxon>Chlorophyta</taxon>
        <taxon>core chlorophytes</taxon>
        <taxon>Trebouxiophyceae</taxon>
        <taxon>Trebouxiophyceae incertae sedis</taxon>
        <taxon>Coccomyxaceae</taxon>
        <taxon>Coccomyxa</taxon>
    </lineage>
</organism>
<dbReference type="InterPro" id="IPR040464">
    <property type="entry name" value="InsP(3)kin_ATP-grasp"/>
</dbReference>
<dbReference type="Gene3D" id="3.40.50.11370">
    <property type="match status" value="1"/>
</dbReference>
<accession>A0ABP1FNL0</accession>
<dbReference type="EC" id="2.7.1.159" evidence="4"/>
<evidence type="ECO:0000256" key="4">
    <source>
        <dbReference type="ARBA" id="ARBA00012017"/>
    </source>
</evidence>
<gene>
    <name evidence="12" type="primary">g1575</name>
    <name evidence="12" type="ORF">VP750_LOCUS1347</name>
</gene>